<evidence type="ECO:0000313" key="2">
    <source>
        <dbReference type="Proteomes" id="UP000232164"/>
    </source>
</evidence>
<proteinExistence type="predicted"/>
<reference evidence="1 2" key="2">
    <citation type="submission" date="2017-12" db="EMBL/GenBank/DDBJ databases">
        <title>Genome sequence of Rhizobium sullae HCNT1 isolated from Sulla coronaria nodules and featuring peculiar denitrification phenotypes.</title>
        <authorList>
            <person name="De Diego-Diaz B."/>
            <person name="Treu L."/>
            <person name="Campanaro S."/>
            <person name="Da Silva Duarte V."/>
            <person name="Basaglia M."/>
            <person name="Favaro L."/>
            <person name="Casella S."/>
            <person name="Squartini A."/>
        </authorList>
    </citation>
    <scope>NUCLEOTIDE SEQUENCE [LARGE SCALE GENOMIC DNA]</scope>
    <source>
        <strain evidence="1 2">HCNT1</strain>
    </source>
</reference>
<evidence type="ECO:0000313" key="1">
    <source>
        <dbReference type="EMBL" id="PKA39483.1"/>
    </source>
</evidence>
<accession>A0A2N0D036</accession>
<gene>
    <name evidence="1" type="ORF">CWR43_32420</name>
</gene>
<comment type="caution">
    <text evidence="1">The sequence shown here is derived from an EMBL/GenBank/DDBJ whole genome shotgun (WGS) entry which is preliminary data.</text>
</comment>
<dbReference type="AlphaFoldDB" id="A0A2N0D036"/>
<sequence length="171" mass="18892">MKSGRFTSLLRDYRDDAFLISVQMTDLASLESHLKANVSYNPRHCLGSVRISDLRGGRYQFLSERAEWVHFYLPLAYLADLLSMTGREVEIDMIDPFGAASVELHALCCILAPILRDGKKANACFIENLAMAGARIIVDRYTAEGPSARSGISERLTVIPLPTRGLNAAMA</sequence>
<reference evidence="1 2" key="1">
    <citation type="submission" date="2017-11" db="EMBL/GenBank/DDBJ databases">
        <authorList>
            <person name="Han C.G."/>
        </authorList>
    </citation>
    <scope>NUCLEOTIDE SEQUENCE [LARGE SCALE GENOMIC DNA]</scope>
    <source>
        <strain evidence="1 2">HCNT1</strain>
    </source>
</reference>
<protein>
    <submittedName>
        <fullName evidence="1">Uncharacterized protein</fullName>
    </submittedName>
</protein>
<dbReference type="EMBL" id="PIQN01000028">
    <property type="protein sequence ID" value="PKA39483.1"/>
    <property type="molecule type" value="Genomic_DNA"/>
</dbReference>
<name>A0A2N0D036_RHISU</name>
<organism evidence="1 2">
    <name type="scientific">Rhizobium sullae</name>
    <name type="common">Rhizobium hedysari</name>
    <dbReference type="NCBI Taxonomy" id="50338"/>
    <lineage>
        <taxon>Bacteria</taxon>
        <taxon>Pseudomonadati</taxon>
        <taxon>Pseudomonadota</taxon>
        <taxon>Alphaproteobacteria</taxon>
        <taxon>Hyphomicrobiales</taxon>
        <taxon>Rhizobiaceae</taxon>
        <taxon>Rhizobium/Agrobacterium group</taxon>
        <taxon>Rhizobium</taxon>
    </lineage>
</organism>
<dbReference type="Proteomes" id="UP000232164">
    <property type="component" value="Unassembled WGS sequence"/>
</dbReference>